<name>A0ABD2N534_9CUCU</name>
<keyword evidence="3" id="KW-1185">Reference proteome</keyword>
<dbReference type="AlphaFoldDB" id="A0ABD2N534"/>
<accession>A0ABD2N534</accession>
<evidence type="ECO:0000313" key="3">
    <source>
        <dbReference type="Proteomes" id="UP001516400"/>
    </source>
</evidence>
<comment type="caution">
    <text evidence="2">The sequence shown here is derived from an EMBL/GenBank/DDBJ whole genome shotgun (WGS) entry which is preliminary data.</text>
</comment>
<proteinExistence type="predicted"/>
<dbReference type="Proteomes" id="UP001516400">
    <property type="component" value="Unassembled WGS sequence"/>
</dbReference>
<sequence>MATRRNTVLPSAAGLPFTNKEGNLHMTTTYCSEDMFVFKQILPPYNNDSNHMDLREITQIIDLIYLSLIILDGVLKKRRFDKNSSGSSSSDFELSNFSY</sequence>
<evidence type="ECO:0000313" key="2">
    <source>
        <dbReference type="EMBL" id="KAL3273805.1"/>
    </source>
</evidence>
<evidence type="ECO:0000256" key="1">
    <source>
        <dbReference type="SAM" id="MobiDB-lite"/>
    </source>
</evidence>
<organism evidence="2 3">
    <name type="scientific">Cryptolaemus montrouzieri</name>
    <dbReference type="NCBI Taxonomy" id="559131"/>
    <lineage>
        <taxon>Eukaryota</taxon>
        <taxon>Metazoa</taxon>
        <taxon>Ecdysozoa</taxon>
        <taxon>Arthropoda</taxon>
        <taxon>Hexapoda</taxon>
        <taxon>Insecta</taxon>
        <taxon>Pterygota</taxon>
        <taxon>Neoptera</taxon>
        <taxon>Endopterygota</taxon>
        <taxon>Coleoptera</taxon>
        <taxon>Polyphaga</taxon>
        <taxon>Cucujiformia</taxon>
        <taxon>Coccinelloidea</taxon>
        <taxon>Coccinellidae</taxon>
        <taxon>Scymninae</taxon>
        <taxon>Scymnini</taxon>
        <taxon>Cryptolaemus</taxon>
    </lineage>
</organism>
<reference evidence="2 3" key="1">
    <citation type="journal article" date="2021" name="BMC Biol.">
        <title>Horizontally acquired antibacterial genes associated with adaptive radiation of ladybird beetles.</title>
        <authorList>
            <person name="Li H.S."/>
            <person name="Tang X.F."/>
            <person name="Huang Y.H."/>
            <person name="Xu Z.Y."/>
            <person name="Chen M.L."/>
            <person name="Du X.Y."/>
            <person name="Qiu B.Y."/>
            <person name="Chen P.T."/>
            <person name="Zhang W."/>
            <person name="Slipinski A."/>
            <person name="Escalona H.E."/>
            <person name="Waterhouse R.M."/>
            <person name="Zwick A."/>
            <person name="Pang H."/>
        </authorList>
    </citation>
    <scope>NUCLEOTIDE SEQUENCE [LARGE SCALE GENOMIC DNA]</scope>
    <source>
        <strain evidence="2">SYSU2018</strain>
    </source>
</reference>
<protein>
    <submittedName>
        <fullName evidence="2">Uncharacterized protein</fullName>
    </submittedName>
</protein>
<gene>
    <name evidence="2" type="ORF">HHI36_015233</name>
</gene>
<feature type="region of interest" description="Disordered" evidence="1">
    <location>
        <begin position="80"/>
        <end position="99"/>
    </location>
</feature>
<dbReference type="EMBL" id="JABFTP020000062">
    <property type="protein sequence ID" value="KAL3273805.1"/>
    <property type="molecule type" value="Genomic_DNA"/>
</dbReference>
<feature type="compositionally biased region" description="Low complexity" evidence="1">
    <location>
        <begin position="84"/>
        <end position="99"/>
    </location>
</feature>